<dbReference type="PANTHER" id="PTHR46300:SF7">
    <property type="entry name" value="P450, PUTATIVE (EUROFUNG)-RELATED"/>
    <property type="match status" value="1"/>
</dbReference>
<evidence type="ECO:0000256" key="1">
    <source>
        <dbReference type="ARBA" id="ARBA00001971"/>
    </source>
</evidence>
<evidence type="ECO:0000256" key="5">
    <source>
        <dbReference type="ARBA" id="ARBA00023002"/>
    </source>
</evidence>
<evidence type="ECO:0000256" key="9">
    <source>
        <dbReference type="RuleBase" id="RU000461"/>
    </source>
</evidence>
<evidence type="ECO:0000313" key="10">
    <source>
        <dbReference type="EMBL" id="OJJ48126.1"/>
    </source>
</evidence>
<comment type="similarity">
    <text evidence="2 9">Belongs to the cytochrome P450 family.</text>
</comment>
<dbReference type="GO" id="GO:0016705">
    <property type="term" value="F:oxidoreductase activity, acting on paired donors, with incorporation or reduction of molecular oxygen"/>
    <property type="evidence" value="ECO:0007669"/>
    <property type="project" value="InterPro"/>
</dbReference>
<sequence>MIIAYSIVFSLVVVAGLHALKLRLASLRSLPLPPGPRPKPIVGNVADLPVRGEKGWEHWFKHKDQYGPISSVTTMGQTVIILSKAEVAFELLEKRSSLYSARPEAVFSKELAGWDRTVTMKSSASEVRVHRKYMAHLIGSKKAVANFTLQQDVETRRLLVRLLEHPADLWVHLQRLTAGSMLNILYGYTIEPQGSDSLMDVVNLSLSQFVLAVEPGAWLVDSFPWLKYLPEWFPGAGFHRTAREWGQTLALVAEQPYAFVVHQMGQGNNETSYVSKHIEDLNHKPTPDEEHTIKWTAATMFAGGSDTTPSILSVFFLAMALFPDAQRAAQEELDRVVTTGFATIEDRDRLPYVNALILEAMRWHPVVPLGVPHRSTGMDSYEGYRIPNNSIVVANIWAFTHDPETYPDPMDFKPERFLARNGQAPQLDPTRLIFGFGRRICPGRFLADSTIFLTVSKCLAAFNISKMVKDGQEVEPTVDFTPGTISHPCQYEVSIRPRNAECEALIRSFDDPVAWSSGKGKERERHT</sequence>
<dbReference type="GeneID" id="34614277"/>
<comment type="cofactor">
    <cofactor evidence="1 8">
        <name>heme</name>
        <dbReference type="ChEBI" id="CHEBI:30413"/>
    </cofactor>
</comment>
<evidence type="ECO:0008006" key="12">
    <source>
        <dbReference type="Google" id="ProtNLM"/>
    </source>
</evidence>
<dbReference type="PROSITE" id="PS00086">
    <property type="entry name" value="CYTOCHROME_P450"/>
    <property type="match status" value="1"/>
</dbReference>
<evidence type="ECO:0000313" key="11">
    <source>
        <dbReference type="Proteomes" id="UP000184188"/>
    </source>
</evidence>
<evidence type="ECO:0000256" key="8">
    <source>
        <dbReference type="PIRSR" id="PIRSR602401-1"/>
    </source>
</evidence>
<dbReference type="PANTHER" id="PTHR46300">
    <property type="entry name" value="P450, PUTATIVE (EUROFUNG)-RELATED-RELATED"/>
    <property type="match status" value="1"/>
</dbReference>
<dbReference type="InterPro" id="IPR017972">
    <property type="entry name" value="Cyt_P450_CS"/>
</dbReference>
<reference evidence="11" key="1">
    <citation type="journal article" date="2017" name="Genome Biol.">
        <title>Comparative genomics reveals high biological diversity and specific adaptations in the industrially and medically important fungal genus Aspergillus.</title>
        <authorList>
            <person name="de Vries R.P."/>
            <person name="Riley R."/>
            <person name="Wiebenga A."/>
            <person name="Aguilar-Osorio G."/>
            <person name="Amillis S."/>
            <person name="Uchima C.A."/>
            <person name="Anderluh G."/>
            <person name="Asadollahi M."/>
            <person name="Askin M."/>
            <person name="Barry K."/>
            <person name="Battaglia E."/>
            <person name="Bayram O."/>
            <person name="Benocci T."/>
            <person name="Braus-Stromeyer S.A."/>
            <person name="Caldana C."/>
            <person name="Canovas D."/>
            <person name="Cerqueira G.C."/>
            <person name="Chen F."/>
            <person name="Chen W."/>
            <person name="Choi C."/>
            <person name="Clum A."/>
            <person name="Dos Santos R.A."/>
            <person name="Damasio A.R."/>
            <person name="Diallinas G."/>
            <person name="Emri T."/>
            <person name="Fekete E."/>
            <person name="Flipphi M."/>
            <person name="Freyberg S."/>
            <person name="Gallo A."/>
            <person name="Gournas C."/>
            <person name="Habgood R."/>
            <person name="Hainaut M."/>
            <person name="Harispe M.L."/>
            <person name="Henrissat B."/>
            <person name="Hilden K.S."/>
            <person name="Hope R."/>
            <person name="Hossain A."/>
            <person name="Karabika E."/>
            <person name="Karaffa L."/>
            <person name="Karanyi Z."/>
            <person name="Krasevec N."/>
            <person name="Kuo A."/>
            <person name="Kusch H."/>
            <person name="LaButti K."/>
            <person name="Lagendijk E.L."/>
            <person name="Lapidus A."/>
            <person name="Levasseur A."/>
            <person name="Lindquist E."/>
            <person name="Lipzen A."/>
            <person name="Logrieco A.F."/>
            <person name="MacCabe A."/>
            <person name="Maekelae M.R."/>
            <person name="Malavazi I."/>
            <person name="Melin P."/>
            <person name="Meyer V."/>
            <person name="Mielnichuk N."/>
            <person name="Miskei M."/>
            <person name="Molnar A.P."/>
            <person name="Mule G."/>
            <person name="Ngan C.Y."/>
            <person name="Orejas M."/>
            <person name="Orosz E."/>
            <person name="Ouedraogo J.P."/>
            <person name="Overkamp K.M."/>
            <person name="Park H.-S."/>
            <person name="Perrone G."/>
            <person name="Piumi F."/>
            <person name="Punt P.J."/>
            <person name="Ram A.F."/>
            <person name="Ramon A."/>
            <person name="Rauscher S."/>
            <person name="Record E."/>
            <person name="Riano-Pachon D.M."/>
            <person name="Robert V."/>
            <person name="Roehrig J."/>
            <person name="Ruller R."/>
            <person name="Salamov A."/>
            <person name="Salih N.S."/>
            <person name="Samson R.A."/>
            <person name="Sandor E."/>
            <person name="Sanguinetti M."/>
            <person name="Schuetze T."/>
            <person name="Sepcic K."/>
            <person name="Shelest E."/>
            <person name="Sherlock G."/>
            <person name="Sophianopoulou V."/>
            <person name="Squina F.M."/>
            <person name="Sun H."/>
            <person name="Susca A."/>
            <person name="Todd R.B."/>
            <person name="Tsang A."/>
            <person name="Unkles S.E."/>
            <person name="van de Wiele N."/>
            <person name="van Rossen-Uffink D."/>
            <person name="Oliveira J.V."/>
            <person name="Vesth T.C."/>
            <person name="Visser J."/>
            <person name="Yu J.-H."/>
            <person name="Zhou M."/>
            <person name="Andersen M.R."/>
            <person name="Archer D.B."/>
            <person name="Baker S.E."/>
            <person name="Benoit I."/>
            <person name="Brakhage A.A."/>
            <person name="Braus G.H."/>
            <person name="Fischer R."/>
            <person name="Frisvad J.C."/>
            <person name="Goldman G.H."/>
            <person name="Houbraken J."/>
            <person name="Oakley B."/>
            <person name="Pocsi I."/>
            <person name="Scazzocchio C."/>
            <person name="Seiboth B."/>
            <person name="vanKuyk P.A."/>
            <person name="Wortman J."/>
            <person name="Dyer P.S."/>
            <person name="Grigoriev I.V."/>
        </authorList>
    </citation>
    <scope>NUCLEOTIDE SEQUENCE [LARGE SCALE GENOMIC DNA]</scope>
    <source>
        <strain evidence="11">CBS 506.65</strain>
    </source>
</reference>
<dbReference type="InterPro" id="IPR050364">
    <property type="entry name" value="Cytochrome_P450_fung"/>
</dbReference>
<dbReference type="Pfam" id="PF00067">
    <property type="entry name" value="p450"/>
    <property type="match status" value="1"/>
</dbReference>
<dbReference type="GO" id="GO:0020037">
    <property type="term" value="F:heme binding"/>
    <property type="evidence" value="ECO:0007669"/>
    <property type="project" value="InterPro"/>
</dbReference>
<accession>A0A1L9SLZ5</accession>
<dbReference type="AlphaFoldDB" id="A0A1L9SLZ5"/>
<evidence type="ECO:0000256" key="6">
    <source>
        <dbReference type="ARBA" id="ARBA00023004"/>
    </source>
</evidence>
<keyword evidence="6 8" id="KW-0408">Iron</keyword>
<keyword evidence="11" id="KW-1185">Reference proteome</keyword>
<evidence type="ECO:0000256" key="3">
    <source>
        <dbReference type="ARBA" id="ARBA00022617"/>
    </source>
</evidence>
<dbReference type="STRING" id="1073090.A0A1L9SLZ5"/>
<feature type="binding site" description="axial binding residue" evidence="8">
    <location>
        <position position="441"/>
    </location>
    <ligand>
        <name>heme</name>
        <dbReference type="ChEBI" id="CHEBI:30413"/>
    </ligand>
    <ligandPart>
        <name>Fe</name>
        <dbReference type="ChEBI" id="CHEBI:18248"/>
    </ligandPart>
</feature>
<dbReference type="VEuPathDB" id="FungiDB:ASPZODRAFT_2123095"/>
<dbReference type="Gene3D" id="1.10.630.10">
    <property type="entry name" value="Cytochrome P450"/>
    <property type="match status" value="1"/>
</dbReference>
<evidence type="ECO:0000256" key="2">
    <source>
        <dbReference type="ARBA" id="ARBA00010617"/>
    </source>
</evidence>
<protein>
    <recommendedName>
        <fullName evidence="12">Cytochrome P450</fullName>
    </recommendedName>
</protein>
<name>A0A1L9SLZ5_9EURO</name>
<gene>
    <name evidence="10" type="ORF">ASPZODRAFT_2123095</name>
</gene>
<dbReference type="EMBL" id="KV878339">
    <property type="protein sequence ID" value="OJJ48126.1"/>
    <property type="molecule type" value="Genomic_DNA"/>
</dbReference>
<dbReference type="PRINTS" id="PR00385">
    <property type="entry name" value="P450"/>
</dbReference>
<proteinExistence type="inferred from homology"/>
<dbReference type="Proteomes" id="UP000184188">
    <property type="component" value="Unassembled WGS sequence"/>
</dbReference>
<dbReference type="SUPFAM" id="SSF48264">
    <property type="entry name" value="Cytochrome P450"/>
    <property type="match status" value="1"/>
</dbReference>
<dbReference type="OrthoDB" id="2789670at2759"/>
<organism evidence="10 11">
    <name type="scientific">Penicilliopsis zonata CBS 506.65</name>
    <dbReference type="NCBI Taxonomy" id="1073090"/>
    <lineage>
        <taxon>Eukaryota</taxon>
        <taxon>Fungi</taxon>
        <taxon>Dikarya</taxon>
        <taxon>Ascomycota</taxon>
        <taxon>Pezizomycotina</taxon>
        <taxon>Eurotiomycetes</taxon>
        <taxon>Eurotiomycetidae</taxon>
        <taxon>Eurotiales</taxon>
        <taxon>Aspergillaceae</taxon>
        <taxon>Penicilliopsis</taxon>
    </lineage>
</organism>
<dbReference type="GO" id="GO:0005506">
    <property type="term" value="F:iron ion binding"/>
    <property type="evidence" value="ECO:0007669"/>
    <property type="project" value="InterPro"/>
</dbReference>
<dbReference type="InterPro" id="IPR001128">
    <property type="entry name" value="Cyt_P450"/>
</dbReference>
<evidence type="ECO:0000256" key="7">
    <source>
        <dbReference type="ARBA" id="ARBA00023033"/>
    </source>
</evidence>
<dbReference type="PRINTS" id="PR00463">
    <property type="entry name" value="EP450I"/>
</dbReference>
<dbReference type="InterPro" id="IPR036396">
    <property type="entry name" value="Cyt_P450_sf"/>
</dbReference>
<dbReference type="CDD" id="cd11065">
    <property type="entry name" value="CYP64-like"/>
    <property type="match status" value="1"/>
</dbReference>
<dbReference type="GO" id="GO:0004497">
    <property type="term" value="F:monooxygenase activity"/>
    <property type="evidence" value="ECO:0007669"/>
    <property type="project" value="UniProtKB-KW"/>
</dbReference>
<evidence type="ECO:0000256" key="4">
    <source>
        <dbReference type="ARBA" id="ARBA00022723"/>
    </source>
</evidence>
<keyword evidence="4 8" id="KW-0479">Metal-binding</keyword>
<keyword evidence="3 8" id="KW-0349">Heme</keyword>
<keyword evidence="7 9" id="KW-0503">Monooxygenase</keyword>
<dbReference type="InterPro" id="IPR002401">
    <property type="entry name" value="Cyt_P450_E_grp-I"/>
</dbReference>
<dbReference type="RefSeq" id="XP_022582636.1">
    <property type="nucleotide sequence ID" value="XM_022727813.1"/>
</dbReference>
<keyword evidence="5 9" id="KW-0560">Oxidoreductase</keyword>